<evidence type="ECO:0000259" key="1">
    <source>
        <dbReference type="Pfam" id="PF01869"/>
    </source>
</evidence>
<keyword evidence="3" id="KW-1185">Reference proteome</keyword>
<dbReference type="EMBL" id="BMXK01000005">
    <property type="protein sequence ID" value="GHD05460.1"/>
    <property type="molecule type" value="Genomic_DNA"/>
</dbReference>
<dbReference type="PANTHER" id="PTHR43190">
    <property type="entry name" value="N-ACETYL-D-GLUCOSAMINE KINASE"/>
    <property type="match status" value="1"/>
</dbReference>
<reference evidence="3" key="1">
    <citation type="journal article" date="2019" name="Int. J. Syst. Evol. Microbiol.">
        <title>The Global Catalogue of Microorganisms (GCM) 10K type strain sequencing project: providing services to taxonomists for standard genome sequencing and annotation.</title>
        <authorList>
            <consortium name="The Broad Institute Genomics Platform"/>
            <consortium name="The Broad Institute Genome Sequencing Center for Infectious Disease"/>
            <person name="Wu L."/>
            <person name="Ma J."/>
        </authorList>
    </citation>
    <scope>NUCLEOTIDE SEQUENCE [LARGE SCALE GENOMIC DNA]</scope>
    <source>
        <strain evidence="3">KCTC 19466</strain>
    </source>
</reference>
<gene>
    <name evidence="2" type="ORF">GCM10008096_14390</name>
</gene>
<proteinExistence type="predicted"/>
<organism evidence="2 3">
    <name type="scientific">Zhihengliuella salsuginis</name>
    <dbReference type="NCBI Taxonomy" id="578222"/>
    <lineage>
        <taxon>Bacteria</taxon>
        <taxon>Bacillati</taxon>
        <taxon>Actinomycetota</taxon>
        <taxon>Actinomycetes</taxon>
        <taxon>Micrococcales</taxon>
        <taxon>Micrococcaceae</taxon>
        <taxon>Zhihengliuella</taxon>
    </lineage>
</organism>
<dbReference type="InterPro" id="IPR052519">
    <property type="entry name" value="Euk-type_GlcNAc_Kinase"/>
</dbReference>
<name>A0ABQ3GGN6_9MICC</name>
<protein>
    <submittedName>
        <fullName evidence="2">ATPase, BadF/BadG/BcrA/BcrD type</fullName>
    </submittedName>
</protein>
<dbReference type="Proteomes" id="UP000642819">
    <property type="component" value="Unassembled WGS sequence"/>
</dbReference>
<dbReference type="InterPro" id="IPR002731">
    <property type="entry name" value="ATPase_BadF"/>
</dbReference>
<dbReference type="RefSeq" id="WP_189349452.1">
    <property type="nucleotide sequence ID" value="NZ_BMXK01000005.1"/>
</dbReference>
<dbReference type="PANTHER" id="PTHR43190:SF3">
    <property type="entry name" value="N-ACETYL-D-GLUCOSAMINE KINASE"/>
    <property type="match status" value="1"/>
</dbReference>
<dbReference type="InterPro" id="IPR043129">
    <property type="entry name" value="ATPase_NBD"/>
</dbReference>
<evidence type="ECO:0000313" key="3">
    <source>
        <dbReference type="Proteomes" id="UP000642819"/>
    </source>
</evidence>
<dbReference type="Gene3D" id="3.30.420.40">
    <property type="match status" value="2"/>
</dbReference>
<accession>A0ABQ3GGN6</accession>
<dbReference type="CDD" id="cd24007">
    <property type="entry name" value="ASKHA_NBD_eukNAGK-like"/>
    <property type="match status" value="1"/>
</dbReference>
<dbReference type="Pfam" id="PF01869">
    <property type="entry name" value="BcrAD_BadFG"/>
    <property type="match status" value="1"/>
</dbReference>
<evidence type="ECO:0000313" key="2">
    <source>
        <dbReference type="EMBL" id="GHD05460.1"/>
    </source>
</evidence>
<comment type="caution">
    <text evidence="2">The sequence shown here is derived from an EMBL/GenBank/DDBJ whole genome shotgun (WGS) entry which is preliminary data.</text>
</comment>
<feature type="domain" description="ATPase BadF/BadG/BcrA/BcrD type" evidence="1">
    <location>
        <begin position="12"/>
        <end position="277"/>
    </location>
</feature>
<sequence length="314" mass="31810">MTAGTRARGAVVGLDVGGSKTHAVLTIDGVQTAEVLAGSANPSSVGAEEAGRQLAGVFARLADGNPRPARVCAGVAGADTDESRAVFAGLLAKHAPGAEIAVVHDTALLLAAAGLETGIALIAGTGSVAWGRGADGTAGGREARVGGWGYLLGDEGSGYWVARAAVRHALERLDLGDGPDRLSQQLAADCGLQGAEELLGHFYANPERRYWASRSRVVFELAAAGDPASTVIVAGAADALAYLVARVAGRLGRADGQPPLPVVMAGGMAVNQPLLQRHLRDRLAGHGLHDVRVLDADPVHGAVRLAAGHLIPTA</sequence>
<dbReference type="SUPFAM" id="SSF53067">
    <property type="entry name" value="Actin-like ATPase domain"/>
    <property type="match status" value="2"/>
</dbReference>